<evidence type="ECO:0000313" key="3">
    <source>
        <dbReference type="Proteomes" id="UP000727407"/>
    </source>
</evidence>
<dbReference type="AlphaFoldDB" id="A0A8J4UF80"/>
<name>A0A8J4UF80_CLAMG</name>
<keyword evidence="3" id="KW-1185">Reference proteome</keyword>
<evidence type="ECO:0000256" key="1">
    <source>
        <dbReference type="SAM" id="MobiDB-lite"/>
    </source>
</evidence>
<protein>
    <submittedName>
        <fullName evidence="2">Na(+)/H(+) antiporter NhaA 1/4</fullName>
    </submittedName>
</protein>
<feature type="region of interest" description="Disordered" evidence="1">
    <location>
        <begin position="1"/>
        <end position="26"/>
    </location>
</feature>
<reference evidence="2" key="1">
    <citation type="submission" date="2020-07" db="EMBL/GenBank/DDBJ databases">
        <title>Clarias magur genome sequencing, assembly and annotation.</title>
        <authorList>
            <person name="Kushwaha B."/>
            <person name="Kumar R."/>
            <person name="Das P."/>
            <person name="Joshi C.G."/>
            <person name="Kumar D."/>
            <person name="Nagpure N.S."/>
            <person name="Pandey M."/>
            <person name="Agarwal S."/>
            <person name="Srivastava S."/>
            <person name="Singh M."/>
            <person name="Sahoo L."/>
            <person name="Jayasankar P."/>
            <person name="Meher P.K."/>
            <person name="Koringa P.G."/>
            <person name="Iquebal M.A."/>
            <person name="Das S.P."/>
            <person name="Bit A."/>
            <person name="Patnaik S."/>
            <person name="Patel N."/>
            <person name="Shah T.M."/>
            <person name="Hinsu A."/>
            <person name="Jena J.K."/>
        </authorList>
    </citation>
    <scope>NUCLEOTIDE SEQUENCE</scope>
    <source>
        <strain evidence="2">CIFAMagur01</strain>
        <tissue evidence="2">Testis</tissue>
    </source>
</reference>
<gene>
    <name evidence="2" type="primary">nhaA1</name>
    <name evidence="2" type="ORF">DAT39_001923</name>
</gene>
<comment type="caution">
    <text evidence="2">The sequence shown here is derived from an EMBL/GenBank/DDBJ whole genome shotgun (WGS) entry which is preliminary data.</text>
</comment>
<proteinExistence type="predicted"/>
<evidence type="ECO:0000313" key="2">
    <source>
        <dbReference type="EMBL" id="KAF5908428.1"/>
    </source>
</evidence>
<accession>A0A8J4UF80</accession>
<organism evidence="2 3">
    <name type="scientific">Clarias magur</name>
    <name type="common">Asian catfish</name>
    <name type="synonym">Macropteronotus magur</name>
    <dbReference type="NCBI Taxonomy" id="1594786"/>
    <lineage>
        <taxon>Eukaryota</taxon>
        <taxon>Metazoa</taxon>
        <taxon>Chordata</taxon>
        <taxon>Craniata</taxon>
        <taxon>Vertebrata</taxon>
        <taxon>Euteleostomi</taxon>
        <taxon>Actinopterygii</taxon>
        <taxon>Neopterygii</taxon>
        <taxon>Teleostei</taxon>
        <taxon>Ostariophysi</taxon>
        <taxon>Siluriformes</taxon>
        <taxon>Clariidae</taxon>
        <taxon>Clarias</taxon>
    </lineage>
</organism>
<dbReference type="EMBL" id="QNUK01000013">
    <property type="protein sequence ID" value="KAF5908428.1"/>
    <property type="molecule type" value="Genomic_DNA"/>
</dbReference>
<dbReference type="Proteomes" id="UP000727407">
    <property type="component" value="Unassembled WGS sequence"/>
</dbReference>
<sequence length="58" mass="6428">MKVIRRSPNQHAQSAMGAHKSQQAPRPFRAGFLRPAACSEQTLYLFLITAAEESPCLD</sequence>